<sequence>MKNCLNGCGYGFRFHTPSDKEKITTNYQFKNSAGLAISWTTVNLNRDLRILVQNIYDVTTFTIRVALEKYRQDNVPLEALLTKTIAKIHKGGLNNSSGSTHSTFTSTKDERDNRNRRNNKKKRKGKEANHSESVSKILEKPEKLLINDTLRTSENAVASKNCEFQSPKKEKTNSDSDIY</sequence>
<organism evidence="2 3">
    <name type="scientific">Austropuccinia psidii MF-1</name>
    <dbReference type="NCBI Taxonomy" id="1389203"/>
    <lineage>
        <taxon>Eukaryota</taxon>
        <taxon>Fungi</taxon>
        <taxon>Dikarya</taxon>
        <taxon>Basidiomycota</taxon>
        <taxon>Pucciniomycotina</taxon>
        <taxon>Pucciniomycetes</taxon>
        <taxon>Pucciniales</taxon>
        <taxon>Sphaerophragmiaceae</taxon>
        <taxon>Austropuccinia</taxon>
    </lineage>
</organism>
<evidence type="ECO:0000256" key="1">
    <source>
        <dbReference type="SAM" id="MobiDB-lite"/>
    </source>
</evidence>
<evidence type="ECO:0000313" key="2">
    <source>
        <dbReference type="EMBL" id="MBW0480427.1"/>
    </source>
</evidence>
<keyword evidence="3" id="KW-1185">Reference proteome</keyword>
<proteinExistence type="predicted"/>
<name>A0A9Q3CB48_9BASI</name>
<dbReference type="EMBL" id="AVOT02005969">
    <property type="protein sequence ID" value="MBW0480427.1"/>
    <property type="molecule type" value="Genomic_DNA"/>
</dbReference>
<dbReference type="Proteomes" id="UP000765509">
    <property type="component" value="Unassembled WGS sequence"/>
</dbReference>
<gene>
    <name evidence="2" type="ORF">O181_020142</name>
</gene>
<feature type="compositionally biased region" description="Low complexity" evidence="1">
    <location>
        <begin position="96"/>
        <end position="106"/>
    </location>
</feature>
<feature type="region of interest" description="Disordered" evidence="1">
    <location>
        <begin position="156"/>
        <end position="179"/>
    </location>
</feature>
<reference evidence="2" key="1">
    <citation type="submission" date="2021-03" db="EMBL/GenBank/DDBJ databases">
        <title>Draft genome sequence of rust myrtle Austropuccinia psidii MF-1, a brazilian biotype.</title>
        <authorList>
            <person name="Quecine M.C."/>
            <person name="Pachon D.M.R."/>
            <person name="Bonatelli M.L."/>
            <person name="Correr F.H."/>
            <person name="Franceschini L.M."/>
            <person name="Leite T.F."/>
            <person name="Margarido G.R.A."/>
            <person name="Almeida C.A."/>
            <person name="Ferrarezi J.A."/>
            <person name="Labate C.A."/>
        </authorList>
    </citation>
    <scope>NUCLEOTIDE SEQUENCE</scope>
    <source>
        <strain evidence="2">MF-1</strain>
    </source>
</reference>
<dbReference type="AlphaFoldDB" id="A0A9Q3CB48"/>
<evidence type="ECO:0000313" key="3">
    <source>
        <dbReference type="Proteomes" id="UP000765509"/>
    </source>
</evidence>
<feature type="compositionally biased region" description="Basic residues" evidence="1">
    <location>
        <begin position="116"/>
        <end position="125"/>
    </location>
</feature>
<feature type="region of interest" description="Disordered" evidence="1">
    <location>
        <begin position="91"/>
        <end position="140"/>
    </location>
</feature>
<feature type="compositionally biased region" description="Basic and acidic residues" evidence="1">
    <location>
        <begin position="166"/>
        <end position="179"/>
    </location>
</feature>
<protein>
    <submittedName>
        <fullName evidence="2">Uncharacterized protein</fullName>
    </submittedName>
</protein>
<comment type="caution">
    <text evidence="2">The sequence shown here is derived from an EMBL/GenBank/DDBJ whole genome shotgun (WGS) entry which is preliminary data.</text>
</comment>
<accession>A0A9Q3CB48</accession>